<dbReference type="Pfam" id="PF01381">
    <property type="entry name" value="HTH_3"/>
    <property type="match status" value="1"/>
</dbReference>
<evidence type="ECO:0000313" key="3">
    <source>
        <dbReference type="EMBL" id="MDN5201499.1"/>
    </source>
</evidence>
<dbReference type="SMART" id="SM00530">
    <property type="entry name" value="HTH_XRE"/>
    <property type="match status" value="1"/>
</dbReference>
<comment type="caution">
    <text evidence="3">The sequence shown here is derived from an EMBL/GenBank/DDBJ whole genome shotgun (WGS) entry which is preliminary data.</text>
</comment>
<dbReference type="SUPFAM" id="SSF47413">
    <property type="entry name" value="lambda repressor-like DNA-binding domains"/>
    <property type="match status" value="1"/>
</dbReference>
<accession>A0ABT8KLA2</accession>
<dbReference type="Gene3D" id="1.10.260.40">
    <property type="entry name" value="lambda repressor-like DNA-binding domains"/>
    <property type="match status" value="1"/>
</dbReference>
<dbReference type="InterPro" id="IPR010982">
    <property type="entry name" value="Lambda_DNA-bd_dom_sf"/>
</dbReference>
<evidence type="ECO:0000313" key="4">
    <source>
        <dbReference type="Proteomes" id="UP001172082"/>
    </source>
</evidence>
<evidence type="ECO:0000256" key="1">
    <source>
        <dbReference type="SAM" id="MobiDB-lite"/>
    </source>
</evidence>
<dbReference type="CDD" id="cd00093">
    <property type="entry name" value="HTH_XRE"/>
    <property type="match status" value="1"/>
</dbReference>
<reference evidence="3" key="1">
    <citation type="submission" date="2023-06" db="EMBL/GenBank/DDBJ databases">
        <title>Genomic of Parafulvivirga corallium.</title>
        <authorList>
            <person name="Wang G."/>
        </authorList>
    </citation>
    <scope>NUCLEOTIDE SEQUENCE</scope>
    <source>
        <strain evidence="3">BMA10</strain>
    </source>
</reference>
<keyword evidence="4" id="KW-1185">Reference proteome</keyword>
<evidence type="ECO:0000259" key="2">
    <source>
        <dbReference type="PROSITE" id="PS50943"/>
    </source>
</evidence>
<dbReference type="PROSITE" id="PS50943">
    <property type="entry name" value="HTH_CROC1"/>
    <property type="match status" value="1"/>
</dbReference>
<dbReference type="InterPro" id="IPR001387">
    <property type="entry name" value="Cro/C1-type_HTH"/>
</dbReference>
<dbReference type="RefSeq" id="WP_346751528.1">
    <property type="nucleotide sequence ID" value="NZ_JAUJEA010000003.1"/>
</dbReference>
<protein>
    <submittedName>
        <fullName evidence="3">Helix-turn-helix transcriptional regulator</fullName>
    </submittedName>
</protein>
<proteinExistence type="predicted"/>
<dbReference type="Proteomes" id="UP001172082">
    <property type="component" value="Unassembled WGS sequence"/>
</dbReference>
<gene>
    <name evidence="3" type="ORF">QQ008_09005</name>
</gene>
<dbReference type="EMBL" id="JAUJEA010000003">
    <property type="protein sequence ID" value="MDN5201499.1"/>
    <property type="molecule type" value="Genomic_DNA"/>
</dbReference>
<name>A0ABT8KLA2_9BACT</name>
<organism evidence="3 4">
    <name type="scientific">Splendidivirga corallicola</name>
    <dbReference type="NCBI Taxonomy" id="3051826"/>
    <lineage>
        <taxon>Bacteria</taxon>
        <taxon>Pseudomonadati</taxon>
        <taxon>Bacteroidota</taxon>
        <taxon>Cytophagia</taxon>
        <taxon>Cytophagales</taxon>
        <taxon>Splendidivirgaceae</taxon>
        <taxon>Splendidivirga</taxon>
    </lineage>
</organism>
<feature type="domain" description="HTH cro/C1-type" evidence="2">
    <location>
        <begin position="23"/>
        <end position="77"/>
    </location>
</feature>
<feature type="region of interest" description="Disordered" evidence="1">
    <location>
        <begin position="91"/>
        <end position="111"/>
    </location>
</feature>
<sequence length="111" mass="12781">MSSKTLYLNKTRDDFLKDAVKDLIHLRHEHKMTQEELNHRLGVADRLVNKWECGLRTPTSFNLYCWADALDAKLKIIANDNVSPQADALKLSEASNDNHKDPTSWKKLTAY</sequence>